<organism evidence="1 2">
    <name type="scientific">Acropora cervicornis</name>
    <name type="common">Staghorn coral</name>
    <dbReference type="NCBI Taxonomy" id="6130"/>
    <lineage>
        <taxon>Eukaryota</taxon>
        <taxon>Metazoa</taxon>
        <taxon>Cnidaria</taxon>
        <taxon>Anthozoa</taxon>
        <taxon>Hexacorallia</taxon>
        <taxon>Scleractinia</taxon>
        <taxon>Astrocoeniina</taxon>
        <taxon>Acroporidae</taxon>
        <taxon>Acropora</taxon>
    </lineage>
</organism>
<gene>
    <name evidence="1" type="ORF">P5673_025868</name>
</gene>
<evidence type="ECO:0000313" key="2">
    <source>
        <dbReference type="Proteomes" id="UP001249851"/>
    </source>
</evidence>
<reference evidence="1" key="1">
    <citation type="journal article" date="2023" name="G3 (Bethesda)">
        <title>Whole genome assembly and annotation of the endangered Caribbean coral Acropora cervicornis.</title>
        <authorList>
            <person name="Selwyn J.D."/>
            <person name="Vollmer S.V."/>
        </authorList>
    </citation>
    <scope>NUCLEOTIDE SEQUENCE</scope>
    <source>
        <strain evidence="1">K2</strain>
    </source>
</reference>
<dbReference type="Proteomes" id="UP001249851">
    <property type="component" value="Unassembled WGS sequence"/>
</dbReference>
<accession>A0AAD9UWV7</accession>
<sequence>MLKEAADHVDQALTVYSSVPHVSTQLHFLKAQVLLASEQPVETELNMTQSWRVVPLIRLALLALRVAQKESPDRDRFLNLALEASSEVVKLKTDFIVAYLIQGIVCFLQNNSGESRRVLERLLDSTWSGFPVAQYWLLLLYLVKKDLSAAQDLLTQARFRGNTRLDLLYYRFTKNGEIPAEFRLRTIEKCVHINPSESVFWNSLKPTA</sequence>
<dbReference type="EMBL" id="JARQWQ010000082">
    <property type="protein sequence ID" value="KAK2552916.1"/>
    <property type="molecule type" value="Genomic_DNA"/>
</dbReference>
<dbReference type="InterPro" id="IPR011990">
    <property type="entry name" value="TPR-like_helical_dom_sf"/>
</dbReference>
<dbReference type="AlphaFoldDB" id="A0AAD9UWV7"/>
<dbReference type="Gene3D" id="1.25.40.10">
    <property type="entry name" value="Tetratricopeptide repeat domain"/>
    <property type="match status" value="1"/>
</dbReference>
<protein>
    <submittedName>
        <fullName evidence="1">Uncharacterized protein</fullName>
    </submittedName>
</protein>
<reference evidence="1" key="2">
    <citation type="journal article" date="2023" name="Science">
        <title>Genomic signatures of disease resistance in endangered staghorn corals.</title>
        <authorList>
            <person name="Vollmer S.V."/>
            <person name="Selwyn J.D."/>
            <person name="Despard B.A."/>
            <person name="Roesel C.L."/>
        </authorList>
    </citation>
    <scope>NUCLEOTIDE SEQUENCE</scope>
    <source>
        <strain evidence="1">K2</strain>
    </source>
</reference>
<name>A0AAD9UWV7_ACRCE</name>
<proteinExistence type="predicted"/>
<evidence type="ECO:0000313" key="1">
    <source>
        <dbReference type="EMBL" id="KAK2552916.1"/>
    </source>
</evidence>
<keyword evidence="2" id="KW-1185">Reference proteome</keyword>
<comment type="caution">
    <text evidence="1">The sequence shown here is derived from an EMBL/GenBank/DDBJ whole genome shotgun (WGS) entry which is preliminary data.</text>
</comment>
<dbReference type="SUPFAM" id="SSF48452">
    <property type="entry name" value="TPR-like"/>
    <property type="match status" value="1"/>
</dbReference>